<dbReference type="EMBL" id="MU853228">
    <property type="protein sequence ID" value="KAK4124051.1"/>
    <property type="molecule type" value="Genomic_DNA"/>
</dbReference>
<evidence type="ECO:0000313" key="2">
    <source>
        <dbReference type="Proteomes" id="UP001302602"/>
    </source>
</evidence>
<keyword evidence="2" id="KW-1185">Reference proteome</keyword>
<dbReference type="Proteomes" id="UP001302602">
    <property type="component" value="Unassembled WGS sequence"/>
</dbReference>
<evidence type="ECO:0000313" key="1">
    <source>
        <dbReference type="EMBL" id="KAK4124051.1"/>
    </source>
</evidence>
<proteinExistence type="predicted"/>
<gene>
    <name evidence="1" type="ORF">N657DRAFT_717572</name>
</gene>
<reference evidence="1" key="1">
    <citation type="journal article" date="2023" name="Mol. Phylogenet. Evol.">
        <title>Genome-scale phylogeny and comparative genomics of the fungal order Sordariales.</title>
        <authorList>
            <person name="Hensen N."/>
            <person name="Bonometti L."/>
            <person name="Westerberg I."/>
            <person name="Brannstrom I.O."/>
            <person name="Guillou S."/>
            <person name="Cros-Aarteil S."/>
            <person name="Calhoun S."/>
            <person name="Haridas S."/>
            <person name="Kuo A."/>
            <person name="Mondo S."/>
            <person name="Pangilinan J."/>
            <person name="Riley R."/>
            <person name="LaButti K."/>
            <person name="Andreopoulos B."/>
            <person name="Lipzen A."/>
            <person name="Chen C."/>
            <person name="Yan M."/>
            <person name="Daum C."/>
            <person name="Ng V."/>
            <person name="Clum A."/>
            <person name="Steindorff A."/>
            <person name="Ohm R.A."/>
            <person name="Martin F."/>
            <person name="Silar P."/>
            <person name="Natvig D.O."/>
            <person name="Lalanne C."/>
            <person name="Gautier V."/>
            <person name="Ament-Velasquez S.L."/>
            <person name="Kruys A."/>
            <person name="Hutchinson M.I."/>
            <person name="Powell A.J."/>
            <person name="Barry K."/>
            <person name="Miller A.N."/>
            <person name="Grigoriev I.V."/>
            <person name="Debuchy R."/>
            <person name="Gladieux P."/>
            <person name="Hiltunen Thoren M."/>
            <person name="Johannesson H."/>
        </authorList>
    </citation>
    <scope>NUCLEOTIDE SEQUENCE</scope>
    <source>
        <strain evidence="1">CBS 731.68</strain>
    </source>
</reference>
<comment type="caution">
    <text evidence="1">The sequence shown here is derived from an EMBL/GenBank/DDBJ whole genome shotgun (WGS) entry which is preliminary data.</text>
</comment>
<organism evidence="1 2">
    <name type="scientific">Parathielavia appendiculata</name>
    <dbReference type="NCBI Taxonomy" id="2587402"/>
    <lineage>
        <taxon>Eukaryota</taxon>
        <taxon>Fungi</taxon>
        <taxon>Dikarya</taxon>
        <taxon>Ascomycota</taxon>
        <taxon>Pezizomycotina</taxon>
        <taxon>Sordariomycetes</taxon>
        <taxon>Sordariomycetidae</taxon>
        <taxon>Sordariales</taxon>
        <taxon>Chaetomiaceae</taxon>
        <taxon>Parathielavia</taxon>
    </lineage>
</organism>
<reference evidence="1" key="2">
    <citation type="submission" date="2023-05" db="EMBL/GenBank/DDBJ databases">
        <authorList>
            <consortium name="Lawrence Berkeley National Laboratory"/>
            <person name="Steindorff A."/>
            <person name="Hensen N."/>
            <person name="Bonometti L."/>
            <person name="Westerberg I."/>
            <person name="Brannstrom I.O."/>
            <person name="Guillou S."/>
            <person name="Cros-Aarteil S."/>
            <person name="Calhoun S."/>
            <person name="Haridas S."/>
            <person name="Kuo A."/>
            <person name="Mondo S."/>
            <person name="Pangilinan J."/>
            <person name="Riley R."/>
            <person name="Labutti K."/>
            <person name="Andreopoulos B."/>
            <person name="Lipzen A."/>
            <person name="Chen C."/>
            <person name="Yanf M."/>
            <person name="Daum C."/>
            <person name="Ng V."/>
            <person name="Clum A."/>
            <person name="Ohm R."/>
            <person name="Martin F."/>
            <person name="Silar P."/>
            <person name="Natvig D."/>
            <person name="Lalanne C."/>
            <person name="Gautier V."/>
            <person name="Ament-Velasquez S.L."/>
            <person name="Kruys A."/>
            <person name="Hutchinson M.I."/>
            <person name="Powell A.J."/>
            <person name="Barry K."/>
            <person name="Miller A.N."/>
            <person name="Grigoriev I.V."/>
            <person name="Debuchy R."/>
            <person name="Gladieux P."/>
            <person name="Thoren M.H."/>
            <person name="Johannesson H."/>
        </authorList>
    </citation>
    <scope>NUCLEOTIDE SEQUENCE</scope>
    <source>
        <strain evidence="1">CBS 731.68</strain>
    </source>
</reference>
<dbReference type="GeneID" id="87834266"/>
<sequence length="214" mass="23737">MASQIPINGTPGYWNTLCADELGSEARTMQLIRERTSVAILTFLDLAKLSTTISAVRTSGSLSYFVDGISGDDFWFAKPQGRSPTRNSYLVKDDFLSSSLAAWATLLRLIVYRDAIREAMVEDEIGCHSRTYHTSATLITENLHIAATNPMGRGNILRKIVQEIAKLVKVPCTDEECLYKELCDFFGQGEGKPPEGVLEALRTELIKLMQNEAL</sequence>
<accession>A0AAN6U2K1</accession>
<protein>
    <submittedName>
        <fullName evidence="1">Uncharacterized protein</fullName>
    </submittedName>
</protein>
<name>A0AAN6U2K1_9PEZI</name>
<dbReference type="RefSeq" id="XP_062647822.1">
    <property type="nucleotide sequence ID" value="XM_062797488.1"/>
</dbReference>
<dbReference type="AlphaFoldDB" id="A0AAN6U2K1"/>